<evidence type="ECO:0000313" key="3">
    <source>
        <dbReference type="Proteomes" id="UP001224775"/>
    </source>
</evidence>
<accession>A0AAD8XV11</accession>
<organism evidence="2 3">
    <name type="scientific">Skeletonema marinoi</name>
    <dbReference type="NCBI Taxonomy" id="267567"/>
    <lineage>
        <taxon>Eukaryota</taxon>
        <taxon>Sar</taxon>
        <taxon>Stramenopiles</taxon>
        <taxon>Ochrophyta</taxon>
        <taxon>Bacillariophyta</taxon>
        <taxon>Coscinodiscophyceae</taxon>
        <taxon>Thalassiosirophycidae</taxon>
        <taxon>Thalassiosirales</taxon>
        <taxon>Skeletonemataceae</taxon>
        <taxon>Skeletonema</taxon>
        <taxon>Skeletonema marinoi-dohrnii complex</taxon>
    </lineage>
</organism>
<evidence type="ECO:0000313" key="1">
    <source>
        <dbReference type="EMBL" id="KAK1734075.1"/>
    </source>
</evidence>
<gene>
    <name evidence="2" type="ORF">QTG54_014883</name>
    <name evidence="1" type="ORF">QTG54_015333</name>
</gene>
<reference evidence="2" key="1">
    <citation type="submission" date="2023-06" db="EMBL/GenBank/DDBJ databases">
        <title>Survivors Of The Sea: Transcriptome response of Skeletonema marinoi to long-term dormancy.</title>
        <authorList>
            <person name="Pinder M.I.M."/>
            <person name="Kourtchenko O."/>
            <person name="Robertson E.K."/>
            <person name="Larsson T."/>
            <person name="Maumus F."/>
            <person name="Osuna-Cruz C.M."/>
            <person name="Vancaester E."/>
            <person name="Stenow R."/>
            <person name="Vandepoele K."/>
            <person name="Ploug H."/>
            <person name="Bruchert V."/>
            <person name="Godhe A."/>
            <person name="Topel M."/>
        </authorList>
    </citation>
    <scope>NUCLEOTIDE SEQUENCE</scope>
    <source>
        <strain evidence="2">R05AC</strain>
    </source>
</reference>
<dbReference type="EMBL" id="JATAAI010000042">
    <property type="protein sequence ID" value="KAK1734075.1"/>
    <property type="molecule type" value="Genomic_DNA"/>
</dbReference>
<dbReference type="EMBL" id="JATAAI010000039">
    <property type="protein sequence ID" value="KAK1734376.1"/>
    <property type="molecule type" value="Genomic_DNA"/>
</dbReference>
<dbReference type="AlphaFoldDB" id="A0AAD8XV11"/>
<proteinExistence type="predicted"/>
<protein>
    <submittedName>
        <fullName evidence="2">Uncharacterized protein</fullName>
    </submittedName>
</protein>
<comment type="caution">
    <text evidence="2">The sequence shown here is derived from an EMBL/GenBank/DDBJ whole genome shotgun (WGS) entry which is preliminary data.</text>
</comment>
<name>A0AAD8XV11_9STRA</name>
<sequence>MPPSLMESEKDFSDIESTFNGLYHDNFLGTDSNGEEIDKAAKKQLDEKRLAAGTKVTNVEYTRTGWNKALVKFHLESDGNSVISQYLVTIKDKKIIEARRHANGLMGIIRLRGFQISEHHLIRRV</sequence>
<keyword evidence="3" id="KW-1185">Reference proteome</keyword>
<evidence type="ECO:0000313" key="2">
    <source>
        <dbReference type="EMBL" id="KAK1734376.1"/>
    </source>
</evidence>
<dbReference type="Proteomes" id="UP001224775">
    <property type="component" value="Unassembled WGS sequence"/>
</dbReference>